<feature type="domain" description="GGDEF" evidence="2">
    <location>
        <begin position="227"/>
        <end position="354"/>
    </location>
</feature>
<dbReference type="Gene3D" id="3.30.70.270">
    <property type="match status" value="1"/>
</dbReference>
<proteinExistence type="predicted"/>
<dbReference type="PROSITE" id="PS50887">
    <property type="entry name" value="GGDEF"/>
    <property type="match status" value="1"/>
</dbReference>
<feature type="transmembrane region" description="Helical" evidence="1">
    <location>
        <begin position="20"/>
        <end position="38"/>
    </location>
</feature>
<keyword evidence="1" id="KW-0472">Membrane</keyword>
<feature type="transmembrane region" description="Helical" evidence="1">
    <location>
        <begin position="74"/>
        <end position="92"/>
    </location>
</feature>
<dbReference type="PANTHER" id="PTHR45138">
    <property type="entry name" value="REGULATORY COMPONENTS OF SENSORY TRANSDUCTION SYSTEM"/>
    <property type="match status" value="1"/>
</dbReference>
<evidence type="ECO:0000259" key="2">
    <source>
        <dbReference type="PROSITE" id="PS50887"/>
    </source>
</evidence>
<keyword evidence="4" id="KW-1185">Reference proteome</keyword>
<dbReference type="Pfam" id="PF00990">
    <property type="entry name" value="GGDEF"/>
    <property type="match status" value="1"/>
</dbReference>
<dbReference type="InterPro" id="IPR050469">
    <property type="entry name" value="Diguanylate_Cyclase"/>
</dbReference>
<dbReference type="CDD" id="cd01949">
    <property type="entry name" value="GGDEF"/>
    <property type="match status" value="1"/>
</dbReference>
<reference evidence="3 4" key="1">
    <citation type="submission" date="2024-08" db="EMBL/GenBank/DDBJ databases">
        <title>Two novel Cytobacillus novel species.</title>
        <authorList>
            <person name="Liu G."/>
        </authorList>
    </citation>
    <scope>NUCLEOTIDE SEQUENCE [LARGE SCALE GENOMIC DNA]</scope>
    <source>
        <strain evidence="3 4">FJAT-54145</strain>
    </source>
</reference>
<feature type="transmembrane region" description="Helical" evidence="1">
    <location>
        <begin position="44"/>
        <end position="67"/>
    </location>
</feature>
<dbReference type="SMART" id="SM00267">
    <property type="entry name" value="GGDEF"/>
    <property type="match status" value="1"/>
</dbReference>
<sequence length="354" mass="40399">MSFHFYKNQTFTQWKVKVYLILLPVFFIAFAIIFGLLVKAGSISLLNMFTFTSLCIGLLTCFLLLLIKKNTFHFIELAISILASVIYILRMYDTILMDLGVAGNDNLGTVSYWYPIFYFLLFITFRGLTAFVISACIFITTLLPGFYHVFFSEMANSNTLDVIIQFFSANAGFIVALYFLQRVIETFLEAEVSKHYANTDYLTKLPNRRKMDSLLQQEIVRAGNREEQLTVILFDIDHFKKINDTYGHEIGDHVLEELANLVKDSLRKSDFFGRWGGEEFLLIAVNTPLSKGITLSNRIKDLIATHDFKQIEGLTCSFGVAEYVNGDEAKDLLRRADNALYKAKEDGRNQVEAG</sequence>
<dbReference type="InterPro" id="IPR000160">
    <property type="entry name" value="GGDEF_dom"/>
</dbReference>
<evidence type="ECO:0000256" key="1">
    <source>
        <dbReference type="SAM" id="Phobius"/>
    </source>
</evidence>
<name>A0ABW6K5Y2_9BACI</name>
<keyword evidence="3" id="KW-0808">Transferase</keyword>
<protein>
    <submittedName>
        <fullName evidence="3">GGDEF domain-containing protein</fullName>
        <ecNumber evidence="3">2.7.7.65</ecNumber>
    </submittedName>
</protein>
<dbReference type="Proteomes" id="UP001601059">
    <property type="component" value="Unassembled WGS sequence"/>
</dbReference>
<comment type="caution">
    <text evidence="3">The sequence shown here is derived from an EMBL/GenBank/DDBJ whole genome shotgun (WGS) entry which is preliminary data.</text>
</comment>
<accession>A0ABW6K5Y2</accession>
<dbReference type="EMBL" id="JBIACK010000001">
    <property type="protein sequence ID" value="MFE8699596.1"/>
    <property type="molecule type" value="Genomic_DNA"/>
</dbReference>
<dbReference type="EC" id="2.7.7.65" evidence="3"/>
<dbReference type="RefSeq" id="WP_389357923.1">
    <property type="nucleotide sequence ID" value="NZ_JBIACK010000001.1"/>
</dbReference>
<dbReference type="InterPro" id="IPR043128">
    <property type="entry name" value="Rev_trsase/Diguanyl_cyclase"/>
</dbReference>
<keyword evidence="1" id="KW-0812">Transmembrane</keyword>
<keyword evidence="1" id="KW-1133">Transmembrane helix</keyword>
<dbReference type="GO" id="GO:0052621">
    <property type="term" value="F:diguanylate cyclase activity"/>
    <property type="evidence" value="ECO:0007669"/>
    <property type="project" value="UniProtKB-EC"/>
</dbReference>
<feature type="transmembrane region" description="Helical" evidence="1">
    <location>
        <begin position="160"/>
        <end position="180"/>
    </location>
</feature>
<evidence type="ECO:0000313" key="4">
    <source>
        <dbReference type="Proteomes" id="UP001601059"/>
    </source>
</evidence>
<dbReference type="NCBIfam" id="TIGR00254">
    <property type="entry name" value="GGDEF"/>
    <property type="match status" value="1"/>
</dbReference>
<evidence type="ECO:0000313" key="3">
    <source>
        <dbReference type="EMBL" id="MFE8699596.1"/>
    </source>
</evidence>
<feature type="transmembrane region" description="Helical" evidence="1">
    <location>
        <begin position="112"/>
        <end position="139"/>
    </location>
</feature>
<keyword evidence="3" id="KW-0548">Nucleotidyltransferase</keyword>
<organism evidence="3 4">
    <name type="scientific">Cytobacillus spartinae</name>
    <dbReference type="NCBI Taxonomy" id="3299023"/>
    <lineage>
        <taxon>Bacteria</taxon>
        <taxon>Bacillati</taxon>
        <taxon>Bacillota</taxon>
        <taxon>Bacilli</taxon>
        <taxon>Bacillales</taxon>
        <taxon>Bacillaceae</taxon>
        <taxon>Cytobacillus</taxon>
    </lineage>
</organism>
<gene>
    <name evidence="3" type="ORF">ACFYKX_03045</name>
</gene>
<dbReference type="InterPro" id="IPR029787">
    <property type="entry name" value="Nucleotide_cyclase"/>
</dbReference>
<dbReference type="PANTHER" id="PTHR45138:SF9">
    <property type="entry name" value="DIGUANYLATE CYCLASE DGCM-RELATED"/>
    <property type="match status" value="1"/>
</dbReference>
<dbReference type="SUPFAM" id="SSF55073">
    <property type="entry name" value="Nucleotide cyclase"/>
    <property type="match status" value="1"/>
</dbReference>